<dbReference type="OrthoDB" id="9775880at2"/>
<name>A0A157ZC17_9BURK</name>
<dbReference type="CDD" id="cd00801">
    <property type="entry name" value="INT_P4_C"/>
    <property type="match status" value="1"/>
</dbReference>
<dbReference type="PROSITE" id="PS51900">
    <property type="entry name" value="CB"/>
    <property type="match status" value="1"/>
</dbReference>
<keyword evidence="4" id="KW-0233">DNA recombination</keyword>
<accession>A0A157ZC17</accession>
<evidence type="ECO:0000256" key="1">
    <source>
        <dbReference type="ARBA" id="ARBA00008857"/>
    </source>
</evidence>
<dbReference type="STRING" id="1777137.AWB76_00489"/>
<evidence type="ECO:0000256" key="2">
    <source>
        <dbReference type="ARBA" id="ARBA00022908"/>
    </source>
</evidence>
<dbReference type="InterPro" id="IPR025166">
    <property type="entry name" value="Integrase_DNA_bind_dom"/>
</dbReference>
<keyword evidence="9" id="KW-1185">Reference proteome</keyword>
<dbReference type="Gene3D" id="1.10.443.10">
    <property type="entry name" value="Intergrase catalytic core"/>
    <property type="match status" value="1"/>
</dbReference>
<dbReference type="InterPro" id="IPR013762">
    <property type="entry name" value="Integrase-like_cat_sf"/>
</dbReference>
<dbReference type="PROSITE" id="PS51898">
    <property type="entry name" value="TYR_RECOMBINASE"/>
    <property type="match status" value="1"/>
</dbReference>
<feature type="domain" description="Tyr recombinase" evidence="6">
    <location>
        <begin position="217"/>
        <end position="389"/>
    </location>
</feature>
<dbReference type="PANTHER" id="PTHR30629:SF2">
    <property type="entry name" value="PROPHAGE INTEGRASE INTS-RELATED"/>
    <property type="match status" value="1"/>
</dbReference>
<gene>
    <name evidence="8" type="ORF">AWB76_00489</name>
</gene>
<reference evidence="9" key="1">
    <citation type="submission" date="2016-01" db="EMBL/GenBank/DDBJ databases">
        <authorList>
            <person name="Peeters Charlotte."/>
        </authorList>
    </citation>
    <scope>NUCLEOTIDE SEQUENCE [LARGE SCALE GENOMIC DNA]</scope>
</reference>
<evidence type="ECO:0000256" key="5">
    <source>
        <dbReference type="PROSITE-ProRule" id="PRU01248"/>
    </source>
</evidence>
<dbReference type="SUPFAM" id="SSF56349">
    <property type="entry name" value="DNA breaking-rejoining enzymes"/>
    <property type="match status" value="1"/>
</dbReference>
<dbReference type="GO" id="GO:0003677">
    <property type="term" value="F:DNA binding"/>
    <property type="evidence" value="ECO:0007669"/>
    <property type="project" value="UniProtKB-UniRule"/>
</dbReference>
<comment type="similarity">
    <text evidence="1">Belongs to the 'phage' integrase family.</text>
</comment>
<dbReference type="Gene3D" id="1.10.150.130">
    <property type="match status" value="1"/>
</dbReference>
<evidence type="ECO:0000313" key="9">
    <source>
        <dbReference type="Proteomes" id="UP000054624"/>
    </source>
</evidence>
<dbReference type="Proteomes" id="UP000054624">
    <property type="component" value="Unassembled WGS sequence"/>
</dbReference>
<dbReference type="InterPro" id="IPR053876">
    <property type="entry name" value="Phage_int_M"/>
</dbReference>
<dbReference type="InterPro" id="IPR044068">
    <property type="entry name" value="CB"/>
</dbReference>
<dbReference type="InterPro" id="IPR038488">
    <property type="entry name" value="Integrase_DNA-bd_sf"/>
</dbReference>
<organism evidence="8 9">
    <name type="scientific">Caballeronia temeraria</name>
    <dbReference type="NCBI Taxonomy" id="1777137"/>
    <lineage>
        <taxon>Bacteria</taxon>
        <taxon>Pseudomonadati</taxon>
        <taxon>Pseudomonadota</taxon>
        <taxon>Betaproteobacteria</taxon>
        <taxon>Burkholderiales</taxon>
        <taxon>Burkholderiaceae</taxon>
        <taxon>Caballeronia</taxon>
    </lineage>
</organism>
<dbReference type="InterPro" id="IPR011010">
    <property type="entry name" value="DNA_brk_join_enz"/>
</dbReference>
<dbReference type="InterPro" id="IPR002104">
    <property type="entry name" value="Integrase_catalytic"/>
</dbReference>
<dbReference type="GO" id="GO:0015074">
    <property type="term" value="P:DNA integration"/>
    <property type="evidence" value="ECO:0007669"/>
    <property type="project" value="UniProtKB-KW"/>
</dbReference>
<feature type="domain" description="Core-binding (CB)" evidence="7">
    <location>
        <begin position="104"/>
        <end position="185"/>
    </location>
</feature>
<sequence>MPRIAQELGALAVSRLSEPGTHAVGRVAGLMLQISTSGARSWILRTTIAGRRREIGLGPYPAVSLKDAHAKAQAMRDDIANGVDPLVAKAEAASRLRASRALDVTFKEAATRFIEAKAPEWKNAKHASQWTNTIEEYAYPKIGDLLVRHIMRSHVTDVLEPIWTKKTETASRLRGRIEAILGWARVKGYRDEGMNPAAWRGNLDKLLSAPKKTKRVRNHPALSLADTPAFVEDLRRSTGISFRCLEFLILTAARSGEARGALWTEIDLDRRIWAIPSERMKAQKEHRVPLSDRAVELLKGIERDDKTDLVFRAPRSNKMLSDMTLLAILRKRGLKATPHGFRSTFRDWASEHTNYPRELAEVALAHIPGGASEMAYWRGDLLEKRRRMMADWAETIVGVTKPDEPTDRSAV</sequence>
<evidence type="ECO:0000256" key="4">
    <source>
        <dbReference type="ARBA" id="ARBA00023172"/>
    </source>
</evidence>
<dbReference type="Pfam" id="PF22022">
    <property type="entry name" value="Phage_int_M"/>
    <property type="match status" value="1"/>
</dbReference>
<dbReference type="AlphaFoldDB" id="A0A157ZC17"/>
<keyword evidence="2" id="KW-0229">DNA integration</keyword>
<evidence type="ECO:0000313" key="8">
    <source>
        <dbReference type="EMBL" id="SAK42969.1"/>
    </source>
</evidence>
<dbReference type="RefSeq" id="WP_061158491.1">
    <property type="nucleotide sequence ID" value="NZ_FCOI02000001.1"/>
</dbReference>
<dbReference type="EMBL" id="FCOI02000001">
    <property type="protein sequence ID" value="SAK42969.1"/>
    <property type="molecule type" value="Genomic_DNA"/>
</dbReference>
<dbReference type="Pfam" id="PF13356">
    <property type="entry name" value="Arm-DNA-bind_3"/>
    <property type="match status" value="1"/>
</dbReference>
<evidence type="ECO:0000259" key="6">
    <source>
        <dbReference type="PROSITE" id="PS51898"/>
    </source>
</evidence>
<dbReference type="InterPro" id="IPR010998">
    <property type="entry name" value="Integrase_recombinase_N"/>
</dbReference>
<dbReference type="Gene3D" id="3.30.160.390">
    <property type="entry name" value="Integrase, DNA-binding domain"/>
    <property type="match status" value="1"/>
</dbReference>
<proteinExistence type="inferred from homology"/>
<protein>
    <submittedName>
        <fullName evidence="8">Phage integrase</fullName>
    </submittedName>
</protein>
<evidence type="ECO:0000259" key="7">
    <source>
        <dbReference type="PROSITE" id="PS51900"/>
    </source>
</evidence>
<dbReference type="PANTHER" id="PTHR30629">
    <property type="entry name" value="PROPHAGE INTEGRASE"/>
    <property type="match status" value="1"/>
</dbReference>
<evidence type="ECO:0000256" key="3">
    <source>
        <dbReference type="ARBA" id="ARBA00023125"/>
    </source>
</evidence>
<dbReference type="GO" id="GO:0006310">
    <property type="term" value="P:DNA recombination"/>
    <property type="evidence" value="ECO:0007669"/>
    <property type="project" value="UniProtKB-KW"/>
</dbReference>
<dbReference type="Pfam" id="PF00589">
    <property type="entry name" value="Phage_integrase"/>
    <property type="match status" value="1"/>
</dbReference>
<dbReference type="InterPro" id="IPR050808">
    <property type="entry name" value="Phage_Integrase"/>
</dbReference>
<keyword evidence="3 5" id="KW-0238">DNA-binding</keyword>